<proteinExistence type="predicted"/>
<dbReference type="Proteomes" id="UP000008466">
    <property type="component" value="Chromosome"/>
</dbReference>
<dbReference type="InterPro" id="IPR050679">
    <property type="entry name" value="Bact_HTH_transcr_reg"/>
</dbReference>
<keyword evidence="2" id="KW-0238">DNA-binding</keyword>
<evidence type="ECO:0000313" key="6">
    <source>
        <dbReference type="EMBL" id="ADY13192.1"/>
    </source>
</evidence>
<dbReference type="STRING" id="158189.SpiBuddy_1367"/>
<protein>
    <submittedName>
        <fullName evidence="6">TrkA-C domain protein</fullName>
    </submittedName>
</protein>
<evidence type="ECO:0000259" key="4">
    <source>
        <dbReference type="PROSITE" id="PS50949"/>
    </source>
</evidence>
<evidence type="ECO:0000256" key="2">
    <source>
        <dbReference type="ARBA" id="ARBA00023125"/>
    </source>
</evidence>
<dbReference type="GO" id="GO:0003677">
    <property type="term" value="F:DNA binding"/>
    <property type="evidence" value="ECO:0007669"/>
    <property type="project" value="UniProtKB-KW"/>
</dbReference>
<feature type="domain" description="HTH gntR-type" evidence="4">
    <location>
        <begin position="15"/>
        <end position="83"/>
    </location>
</feature>
<dbReference type="PANTHER" id="PTHR44846:SF1">
    <property type="entry name" value="MANNOSYL-D-GLYCERATE TRANSPORT_METABOLISM SYSTEM REPRESSOR MNGR-RELATED"/>
    <property type="match status" value="1"/>
</dbReference>
<dbReference type="SUPFAM" id="SSF46785">
    <property type="entry name" value="Winged helix' DNA-binding domain"/>
    <property type="match status" value="1"/>
</dbReference>
<name>F0RYY5_SPHGB</name>
<dbReference type="GO" id="GO:0008324">
    <property type="term" value="F:monoatomic cation transmembrane transporter activity"/>
    <property type="evidence" value="ECO:0007669"/>
    <property type="project" value="InterPro"/>
</dbReference>
<dbReference type="GO" id="GO:0003700">
    <property type="term" value="F:DNA-binding transcription factor activity"/>
    <property type="evidence" value="ECO:0007669"/>
    <property type="project" value="InterPro"/>
</dbReference>
<dbReference type="KEGG" id="sbu:SpiBuddy_1367"/>
<keyword evidence="7" id="KW-1185">Reference proteome</keyword>
<dbReference type="InterPro" id="IPR000524">
    <property type="entry name" value="Tscrpt_reg_HTH_GntR"/>
</dbReference>
<dbReference type="InterPro" id="IPR036721">
    <property type="entry name" value="RCK_C_sf"/>
</dbReference>
<organism evidence="6 7">
    <name type="scientific">Sphaerochaeta globosa (strain ATCC BAA-1886 / DSM 22777 / Buddy)</name>
    <name type="common">Spirochaeta sp. (strain Buddy)</name>
    <dbReference type="NCBI Taxonomy" id="158189"/>
    <lineage>
        <taxon>Bacteria</taxon>
        <taxon>Pseudomonadati</taxon>
        <taxon>Spirochaetota</taxon>
        <taxon>Spirochaetia</taxon>
        <taxon>Spirochaetales</taxon>
        <taxon>Sphaerochaetaceae</taxon>
        <taxon>Sphaerochaeta</taxon>
    </lineage>
</organism>
<dbReference type="AlphaFoldDB" id="F0RYY5"/>
<dbReference type="InterPro" id="IPR036390">
    <property type="entry name" value="WH_DNA-bd_sf"/>
</dbReference>
<dbReference type="Pfam" id="PF02080">
    <property type="entry name" value="TrkA_C"/>
    <property type="match status" value="1"/>
</dbReference>
<dbReference type="PROSITE" id="PS50949">
    <property type="entry name" value="HTH_GNTR"/>
    <property type="match status" value="1"/>
</dbReference>
<evidence type="ECO:0000259" key="5">
    <source>
        <dbReference type="PROSITE" id="PS51202"/>
    </source>
</evidence>
<keyword evidence="3" id="KW-0804">Transcription</keyword>
<dbReference type="SMART" id="SM00345">
    <property type="entry name" value="HTH_GNTR"/>
    <property type="match status" value="1"/>
</dbReference>
<accession>F0RYY5</accession>
<dbReference type="PANTHER" id="PTHR44846">
    <property type="entry name" value="MANNOSYL-D-GLYCERATE TRANSPORT/METABOLISM SYSTEM REPRESSOR MNGR-RELATED"/>
    <property type="match status" value="1"/>
</dbReference>
<feature type="domain" description="RCK C-terminal" evidence="5">
    <location>
        <begin position="129"/>
        <end position="213"/>
    </location>
</feature>
<evidence type="ECO:0000313" key="7">
    <source>
        <dbReference type="Proteomes" id="UP000008466"/>
    </source>
</evidence>
<evidence type="ECO:0000256" key="3">
    <source>
        <dbReference type="ARBA" id="ARBA00023163"/>
    </source>
</evidence>
<dbReference type="HOGENOM" id="CLU_112362_0_0_12"/>
<dbReference type="Pfam" id="PF00392">
    <property type="entry name" value="GntR"/>
    <property type="match status" value="1"/>
</dbReference>
<dbReference type="OrthoDB" id="226679at2"/>
<dbReference type="GO" id="GO:0006813">
    <property type="term" value="P:potassium ion transport"/>
    <property type="evidence" value="ECO:0007669"/>
    <property type="project" value="InterPro"/>
</dbReference>
<dbReference type="RefSeq" id="WP_013607042.1">
    <property type="nucleotide sequence ID" value="NC_015152.1"/>
</dbReference>
<dbReference type="Gene3D" id="3.30.70.1450">
    <property type="entry name" value="Regulator of K+ conductance, C-terminal domain"/>
    <property type="match status" value="1"/>
</dbReference>
<keyword evidence="1" id="KW-0805">Transcription regulation</keyword>
<reference evidence="7" key="1">
    <citation type="submission" date="2011-02" db="EMBL/GenBank/DDBJ databases">
        <title>Complete sequence of Spirochaeta sp. Buddy.</title>
        <authorList>
            <person name="Lucas S."/>
            <person name="Copeland A."/>
            <person name="Lapidus A."/>
            <person name="Cheng J.-F."/>
            <person name="Goodwin L."/>
            <person name="Pitluck S."/>
            <person name="Zeytun A."/>
            <person name="Detter J.C."/>
            <person name="Han C."/>
            <person name="Tapia R."/>
            <person name="Land M."/>
            <person name="Hauser L."/>
            <person name="Kyrpides N."/>
            <person name="Ivanova N."/>
            <person name="Mikhailova N."/>
            <person name="Pagani I."/>
            <person name="Ritalahti K.M."/>
            <person name="Loeffler F.E."/>
            <person name="Woyke T."/>
        </authorList>
    </citation>
    <scope>NUCLEOTIDE SEQUENCE [LARGE SCALE GENOMIC DNA]</scope>
    <source>
        <strain evidence="7">ATCC BAA-1886 / DSM 22777 / Buddy</strain>
    </source>
</reference>
<dbReference type="eggNOG" id="COG2188">
    <property type="taxonomic scope" value="Bacteria"/>
</dbReference>
<gene>
    <name evidence="6" type="ordered locus">SpiBuddy_1367</name>
</gene>
<dbReference type="PROSITE" id="PS51202">
    <property type="entry name" value="RCK_C"/>
    <property type="match status" value="1"/>
</dbReference>
<dbReference type="EMBL" id="CP002541">
    <property type="protein sequence ID" value="ADY13192.1"/>
    <property type="molecule type" value="Genomic_DNA"/>
</dbReference>
<dbReference type="CDD" id="cd07377">
    <property type="entry name" value="WHTH_GntR"/>
    <property type="match status" value="1"/>
</dbReference>
<dbReference type="Gene3D" id="1.10.10.10">
    <property type="entry name" value="Winged helix-like DNA-binding domain superfamily/Winged helix DNA-binding domain"/>
    <property type="match status" value="1"/>
</dbReference>
<dbReference type="GO" id="GO:0045892">
    <property type="term" value="P:negative regulation of DNA-templated transcription"/>
    <property type="evidence" value="ECO:0007669"/>
    <property type="project" value="TreeGrafter"/>
</dbReference>
<dbReference type="SUPFAM" id="SSF116726">
    <property type="entry name" value="TrkA C-terminal domain-like"/>
    <property type="match status" value="1"/>
</dbReference>
<evidence type="ECO:0000256" key="1">
    <source>
        <dbReference type="ARBA" id="ARBA00023015"/>
    </source>
</evidence>
<dbReference type="InterPro" id="IPR006037">
    <property type="entry name" value="RCK_C"/>
</dbReference>
<dbReference type="InterPro" id="IPR036388">
    <property type="entry name" value="WH-like_DNA-bd_sf"/>
</dbReference>
<sequence length="213" mass="24221">MEPLQPNRPKKRETSAIYERIAVDIAKRISNHEFAEGVKLSGRTLLSGEYGVSPETIRRSFALLEEQGVVEVMQNSGVRVLSKKQAKAFMETYEKHDESKHLLHRMRILMDEHEALDRELFSLAKDLFSIHSHFAESNPFPLFSYAVPQQSKAIGKSLGELRFWQETGATVVAIRREGSITLSPGPYFRLQVEDTLMMVGPQEALPRIELLLV</sequence>